<dbReference type="InterPro" id="IPR021153">
    <property type="entry name" value="HrcA_C"/>
</dbReference>
<dbReference type="InterPro" id="IPR036388">
    <property type="entry name" value="WH-like_DNA-bd_sf"/>
</dbReference>
<dbReference type="NCBIfam" id="TIGR00331">
    <property type="entry name" value="hrcA"/>
    <property type="match status" value="1"/>
</dbReference>
<evidence type="ECO:0000256" key="5">
    <source>
        <dbReference type="HAMAP-Rule" id="MF_00081"/>
    </source>
</evidence>
<accession>A0A4S1CMV9</accession>
<keyword evidence="4 5" id="KW-0804">Transcription</keyword>
<evidence type="ECO:0000313" key="8">
    <source>
        <dbReference type="EMBL" id="TGU75157.1"/>
    </source>
</evidence>
<dbReference type="Pfam" id="PF03444">
    <property type="entry name" value="WHD_HrcA"/>
    <property type="match status" value="1"/>
</dbReference>
<protein>
    <recommendedName>
        <fullName evidence="5">Heat-inducible transcription repressor HrcA</fullName>
    </recommendedName>
</protein>
<evidence type="ECO:0000256" key="2">
    <source>
        <dbReference type="ARBA" id="ARBA00023015"/>
    </source>
</evidence>
<reference evidence="8 9" key="1">
    <citation type="submission" date="2019-04" db="EMBL/GenBank/DDBJ databases">
        <title>Geobacter oryzae sp. nov., ferric-reducing bacteria isolated from paddy soil.</title>
        <authorList>
            <person name="Xu Z."/>
            <person name="Masuda Y."/>
            <person name="Itoh H."/>
            <person name="Senoo K."/>
        </authorList>
    </citation>
    <scope>NUCLEOTIDE SEQUENCE [LARGE SCALE GENOMIC DNA]</scope>
    <source>
        <strain evidence="8 9">Red111</strain>
    </source>
</reference>
<comment type="function">
    <text evidence="5">Negative regulator of class I heat shock genes (grpE-dnaK-dnaJ and groELS operons). Prevents heat-shock induction of these operons.</text>
</comment>
<dbReference type="Proteomes" id="UP000306416">
    <property type="component" value="Unassembled WGS sequence"/>
</dbReference>
<gene>
    <name evidence="5 8" type="primary">hrcA</name>
    <name evidence="8" type="ORF">E4633_06820</name>
</gene>
<dbReference type="InterPro" id="IPR036390">
    <property type="entry name" value="WH_DNA-bd_sf"/>
</dbReference>
<dbReference type="GO" id="GO:0003677">
    <property type="term" value="F:DNA binding"/>
    <property type="evidence" value="ECO:0007669"/>
    <property type="project" value="InterPro"/>
</dbReference>
<dbReference type="InterPro" id="IPR023120">
    <property type="entry name" value="WHTH_transcript_rep_HrcA_IDD"/>
</dbReference>
<dbReference type="RefSeq" id="WP_135869462.1">
    <property type="nucleotide sequence ID" value="NZ_SRSC01000001.1"/>
</dbReference>
<dbReference type="SUPFAM" id="SSF55781">
    <property type="entry name" value="GAF domain-like"/>
    <property type="match status" value="1"/>
</dbReference>
<dbReference type="AlphaFoldDB" id="A0A4S1CMV9"/>
<dbReference type="GO" id="GO:0045892">
    <property type="term" value="P:negative regulation of DNA-templated transcription"/>
    <property type="evidence" value="ECO:0007669"/>
    <property type="project" value="UniProtKB-UniRule"/>
</dbReference>
<evidence type="ECO:0000256" key="3">
    <source>
        <dbReference type="ARBA" id="ARBA00023016"/>
    </source>
</evidence>
<dbReference type="EMBL" id="SRSC01000001">
    <property type="protein sequence ID" value="TGU75157.1"/>
    <property type="molecule type" value="Genomic_DNA"/>
</dbReference>
<feature type="domain" description="Heat-inducible transcription repressor HrcA C-terminal" evidence="6">
    <location>
        <begin position="109"/>
        <end position="327"/>
    </location>
</feature>
<dbReference type="PANTHER" id="PTHR34824">
    <property type="entry name" value="HEAT-INDUCIBLE TRANSCRIPTION REPRESSOR HRCA"/>
    <property type="match status" value="1"/>
</dbReference>
<evidence type="ECO:0000256" key="1">
    <source>
        <dbReference type="ARBA" id="ARBA00022491"/>
    </source>
</evidence>
<dbReference type="Gene3D" id="1.10.10.10">
    <property type="entry name" value="Winged helix-like DNA-binding domain superfamily/Winged helix DNA-binding domain"/>
    <property type="match status" value="1"/>
</dbReference>
<dbReference type="PANTHER" id="PTHR34824:SF1">
    <property type="entry name" value="HEAT-INDUCIBLE TRANSCRIPTION REPRESSOR HRCA"/>
    <property type="match status" value="1"/>
</dbReference>
<dbReference type="Gene3D" id="3.30.450.40">
    <property type="match status" value="1"/>
</dbReference>
<dbReference type="HAMAP" id="MF_00081">
    <property type="entry name" value="HrcA"/>
    <property type="match status" value="1"/>
</dbReference>
<dbReference type="SUPFAM" id="SSF46785">
    <property type="entry name" value="Winged helix' DNA-binding domain"/>
    <property type="match status" value="1"/>
</dbReference>
<dbReference type="PIRSF" id="PIRSF005485">
    <property type="entry name" value="HrcA"/>
    <property type="match status" value="1"/>
</dbReference>
<comment type="caution">
    <text evidence="8">The sequence shown here is derived from an EMBL/GenBank/DDBJ whole genome shotgun (WGS) entry which is preliminary data.</text>
</comment>
<name>A0A4S1CMV9_9BACT</name>
<keyword evidence="9" id="KW-1185">Reference proteome</keyword>
<evidence type="ECO:0000259" key="6">
    <source>
        <dbReference type="Pfam" id="PF01628"/>
    </source>
</evidence>
<evidence type="ECO:0000256" key="4">
    <source>
        <dbReference type="ARBA" id="ARBA00023163"/>
    </source>
</evidence>
<evidence type="ECO:0000313" key="9">
    <source>
        <dbReference type="Proteomes" id="UP000306416"/>
    </source>
</evidence>
<keyword evidence="3 5" id="KW-0346">Stress response</keyword>
<keyword evidence="2 5" id="KW-0805">Transcription regulation</keyword>
<sequence>MEEQLSDRGKRILEAVIEDYIQTAEPVGSRTITRSHALALSPATVRNVMSDLEEMGLLTSPHTSAGRIPTDKAYRLYVNSILEARQNLTAGKRDEIRRRCRMAGKDPAEVLKEASRLLSSTSSYMGVVIAPRMAANVFHQMEFVKLSSHRILAILVSQNGTVQNRLLEIDEEIAQEDLVRMANYLNGMLQGLTIGQVRERLLAELQSEKVQYDSLMKKALALSEQTIRTDSAEIFLEGQANILEQPEFADAAKMREIFRAFEKKSTLLDLLDRSMLAEGVQIFIGAESPLLKMEGMSLVTSTYLTGKDTVGVLGVIGPTRMGYGRVIPIVDYTAKLISRMLEGE</sequence>
<dbReference type="Gene3D" id="3.30.390.60">
    <property type="entry name" value="Heat-inducible transcription repressor hrca homolog, domain 3"/>
    <property type="match status" value="1"/>
</dbReference>
<keyword evidence="1 5" id="KW-0678">Repressor</keyword>
<comment type="similarity">
    <text evidence="5">Belongs to the HrcA family.</text>
</comment>
<organism evidence="8 9">
    <name type="scientific">Geomonas terrae</name>
    <dbReference type="NCBI Taxonomy" id="2562681"/>
    <lineage>
        <taxon>Bacteria</taxon>
        <taxon>Pseudomonadati</taxon>
        <taxon>Thermodesulfobacteriota</taxon>
        <taxon>Desulfuromonadia</taxon>
        <taxon>Geobacterales</taxon>
        <taxon>Geobacteraceae</taxon>
        <taxon>Geomonas</taxon>
    </lineage>
</organism>
<dbReference type="InterPro" id="IPR002571">
    <property type="entry name" value="HrcA"/>
</dbReference>
<feature type="domain" description="Winged helix-turn-helix transcription repressor HrcA DNA-binding" evidence="7">
    <location>
        <begin position="5"/>
        <end position="76"/>
    </location>
</feature>
<dbReference type="Pfam" id="PF01628">
    <property type="entry name" value="HrcA"/>
    <property type="match status" value="1"/>
</dbReference>
<proteinExistence type="inferred from homology"/>
<evidence type="ECO:0000259" key="7">
    <source>
        <dbReference type="Pfam" id="PF03444"/>
    </source>
</evidence>
<dbReference type="InterPro" id="IPR005104">
    <property type="entry name" value="WHTH_HrcA_DNA-bd"/>
</dbReference>
<dbReference type="InterPro" id="IPR029016">
    <property type="entry name" value="GAF-like_dom_sf"/>
</dbReference>